<dbReference type="PANTHER" id="PTHR36933">
    <property type="entry name" value="SLL0788 PROTEIN"/>
    <property type="match status" value="1"/>
</dbReference>
<dbReference type="Pfam" id="PF03713">
    <property type="entry name" value="DUF305"/>
    <property type="match status" value="1"/>
</dbReference>
<dbReference type="RefSeq" id="WP_203867804.1">
    <property type="nucleotide sequence ID" value="NZ_BONW01000020.1"/>
</dbReference>
<evidence type="ECO:0000256" key="2">
    <source>
        <dbReference type="SAM" id="SignalP"/>
    </source>
</evidence>
<dbReference type="InterPro" id="IPR012347">
    <property type="entry name" value="Ferritin-like"/>
</dbReference>
<reference evidence="4 5" key="1">
    <citation type="submission" date="2021-01" db="EMBL/GenBank/DDBJ databases">
        <title>Whole genome shotgun sequence of Plantactinospora endophytica NBRC 110450.</title>
        <authorList>
            <person name="Komaki H."/>
            <person name="Tamura T."/>
        </authorList>
    </citation>
    <scope>NUCLEOTIDE SEQUENCE [LARGE SCALE GENOMIC DNA]</scope>
    <source>
        <strain evidence="4 5">NBRC 110450</strain>
    </source>
</reference>
<proteinExistence type="predicted"/>
<dbReference type="Gene3D" id="1.20.1260.10">
    <property type="match status" value="1"/>
</dbReference>
<organism evidence="4 5">
    <name type="scientific">Plantactinospora endophytica</name>
    <dbReference type="NCBI Taxonomy" id="673535"/>
    <lineage>
        <taxon>Bacteria</taxon>
        <taxon>Bacillati</taxon>
        <taxon>Actinomycetota</taxon>
        <taxon>Actinomycetes</taxon>
        <taxon>Micromonosporales</taxon>
        <taxon>Micromonosporaceae</taxon>
        <taxon>Plantactinospora</taxon>
    </lineage>
</organism>
<evidence type="ECO:0000313" key="4">
    <source>
        <dbReference type="EMBL" id="GIG89301.1"/>
    </source>
</evidence>
<protein>
    <recommendedName>
        <fullName evidence="3">DUF305 domain-containing protein</fullName>
    </recommendedName>
</protein>
<name>A0ABQ4E3L7_9ACTN</name>
<feature type="compositionally biased region" description="Basic and acidic residues" evidence="1">
    <location>
        <begin position="100"/>
        <end position="114"/>
    </location>
</feature>
<accession>A0ABQ4E3L7</accession>
<feature type="signal peptide" evidence="2">
    <location>
        <begin position="1"/>
        <end position="30"/>
    </location>
</feature>
<feature type="compositionally biased region" description="Polar residues" evidence="1">
    <location>
        <begin position="43"/>
        <end position="54"/>
    </location>
</feature>
<feature type="chain" id="PRO_5046893521" description="DUF305 domain-containing protein" evidence="2">
    <location>
        <begin position="31"/>
        <end position="203"/>
    </location>
</feature>
<dbReference type="PANTHER" id="PTHR36933:SF1">
    <property type="entry name" value="SLL0788 PROTEIN"/>
    <property type="match status" value="1"/>
</dbReference>
<feature type="domain" description="DUF305" evidence="3">
    <location>
        <begin position="61"/>
        <end position="200"/>
    </location>
</feature>
<feature type="compositionally biased region" description="Low complexity" evidence="1">
    <location>
        <begin position="27"/>
        <end position="42"/>
    </location>
</feature>
<evidence type="ECO:0000313" key="5">
    <source>
        <dbReference type="Proteomes" id="UP000646749"/>
    </source>
</evidence>
<sequence>MRPTAGIPATAALLVVVLLAGGCAAPPASAPGTPTGAPAVAGQSATPAGTPSASGPFNGTDIAWLQLTVAMHERVLPLLELVPERTAQPDVRRLAAQVRDTSRTELDRSRRLLDRSGAPKTNPHEGHDMPGMVTAAELTALGAAPDAEFRRLFGRHLRAHLEQSVRVASAEQRSGADPDTTTLAGTIARTGNAYLAELTELQP</sequence>
<evidence type="ECO:0000259" key="3">
    <source>
        <dbReference type="Pfam" id="PF03713"/>
    </source>
</evidence>
<keyword evidence="2" id="KW-0732">Signal</keyword>
<feature type="region of interest" description="Disordered" evidence="1">
    <location>
        <begin position="27"/>
        <end position="54"/>
    </location>
</feature>
<dbReference type="InterPro" id="IPR005183">
    <property type="entry name" value="DUF305_CopM-like"/>
</dbReference>
<dbReference type="EMBL" id="BONW01000020">
    <property type="protein sequence ID" value="GIG89301.1"/>
    <property type="molecule type" value="Genomic_DNA"/>
</dbReference>
<keyword evidence="5" id="KW-1185">Reference proteome</keyword>
<comment type="caution">
    <text evidence="4">The sequence shown here is derived from an EMBL/GenBank/DDBJ whole genome shotgun (WGS) entry which is preliminary data.</text>
</comment>
<gene>
    <name evidence="4" type="ORF">Pen02_42370</name>
</gene>
<dbReference type="PROSITE" id="PS51257">
    <property type="entry name" value="PROKAR_LIPOPROTEIN"/>
    <property type="match status" value="1"/>
</dbReference>
<dbReference type="Proteomes" id="UP000646749">
    <property type="component" value="Unassembled WGS sequence"/>
</dbReference>
<evidence type="ECO:0000256" key="1">
    <source>
        <dbReference type="SAM" id="MobiDB-lite"/>
    </source>
</evidence>
<feature type="region of interest" description="Disordered" evidence="1">
    <location>
        <begin position="96"/>
        <end position="130"/>
    </location>
</feature>